<reference evidence="3" key="1">
    <citation type="submission" date="2022-08" db="UniProtKB">
        <authorList>
            <consortium name="EnsemblMetazoa"/>
        </authorList>
    </citation>
    <scope>IDENTIFICATION</scope>
    <source>
        <strain evidence="3">05x7-T-G4-1.051#20</strain>
    </source>
</reference>
<dbReference type="GO" id="GO:0003723">
    <property type="term" value="F:RNA binding"/>
    <property type="evidence" value="ECO:0007669"/>
    <property type="project" value="UniProtKB-KW"/>
</dbReference>
<dbReference type="InterPro" id="IPR007855">
    <property type="entry name" value="RDRP"/>
</dbReference>
<evidence type="ECO:0000313" key="4">
    <source>
        <dbReference type="Proteomes" id="UP000005408"/>
    </source>
</evidence>
<dbReference type="GO" id="GO:0003968">
    <property type="term" value="F:RNA-directed RNA polymerase activity"/>
    <property type="evidence" value="ECO:0007669"/>
    <property type="project" value="UniProtKB-KW"/>
</dbReference>
<dbReference type="GO" id="GO:0031380">
    <property type="term" value="C:nuclear RNA-directed RNA polymerase complex"/>
    <property type="evidence" value="ECO:0007669"/>
    <property type="project" value="TreeGrafter"/>
</dbReference>
<dbReference type="SMR" id="A0A8W8HTT4"/>
<name>A0A8W8HTT4_MAGGI</name>
<organism evidence="3 4">
    <name type="scientific">Magallana gigas</name>
    <name type="common">Pacific oyster</name>
    <name type="synonym">Crassostrea gigas</name>
    <dbReference type="NCBI Taxonomy" id="29159"/>
    <lineage>
        <taxon>Eukaryota</taxon>
        <taxon>Metazoa</taxon>
        <taxon>Spiralia</taxon>
        <taxon>Lophotrochozoa</taxon>
        <taxon>Mollusca</taxon>
        <taxon>Bivalvia</taxon>
        <taxon>Autobranchia</taxon>
        <taxon>Pteriomorphia</taxon>
        <taxon>Ostreida</taxon>
        <taxon>Ostreoidea</taxon>
        <taxon>Ostreidae</taxon>
        <taxon>Magallana</taxon>
    </lineage>
</organism>
<keyword evidence="4" id="KW-1185">Reference proteome</keyword>
<dbReference type="InterPro" id="IPR057596">
    <property type="entry name" value="RDRP_core"/>
</dbReference>
<keyword evidence="1" id="KW-0696">RNA-directed RNA polymerase</keyword>
<keyword evidence="1" id="KW-0548">Nucleotidyltransferase</keyword>
<comment type="similarity">
    <text evidence="1">Belongs to the RdRP family.</text>
</comment>
<dbReference type="Proteomes" id="UP000005408">
    <property type="component" value="Unassembled WGS sequence"/>
</dbReference>
<dbReference type="PANTHER" id="PTHR23079:SF55">
    <property type="entry name" value="RNA-DIRECTED RNA POLYMERASE"/>
    <property type="match status" value="1"/>
</dbReference>
<evidence type="ECO:0000313" key="3">
    <source>
        <dbReference type="EnsemblMetazoa" id="G10913.2:cds"/>
    </source>
</evidence>
<sequence>MSWLQTLPLKRRSFRAPETIVECNVKVMGGSMTSPVEFVKHWEEVAVAEFQQDLSVLVLTISAGIAIEIKLSHYILHQHSIMQLQNDKTIFCFNVKFCPKLFKNPYNRKQRISCRGTRYPDFGLLTSFCVQFKNESPITSRLLWYLRYVDFAIVHTQLSVSDQVQEMNLEIKNFDNAYAWRSLCCQGYKVTNQLRTLGLEEILSEECKYSDVFTTLADHLAGKPFFHLKEEMQDAIKLTESYGFDNKVPKNYTMVRRAVLTPSRLILLSKEPVYFNRILRQYNADYFIRLVYRDEDFEKICGMKYRGPQHLLEDMKQHFINGFTIHDRHYEFLGCSNSQLREHSFWFFSSYDGITAEFIRQSSGDLSKERCVASYVSRFGLCFSSSWNTLTIEEHQEVRFEKDVTRNGYCFTDGIGKISKRLAAKVAKSMDLNIVPSAFQIRYGGCKGVIAIDPSLGENREIIVIRESMKKFESNSKSLEVLQVSRPVPLHLNRQVITLLSGLGICNNYFQDLQETMFYELSKMLFDNDAAFVNLRELSIGIDFENLHRERISFVCEPFYRSLLLCIFHRKLKDLKNRTRIKIPLNKGRFMMGTSDETKTLAYGQVFIQYSTEPHHPMINVKTVLGKVVVTKNPCFHPGDLRILEAVDIPGLRHMVDCIVFPQRGSRPHPNEMSGSDLDGDEYFVCWDERLHSIKNQIPMDFPKAKKKRLESDITVPDIVEFIANYIQNDNLGIIANTHLVFADYEGDGIFSSSCLQLAKMHSDAVDFPKTGNAPSLQNFESPKEYPDFMMKRDKLQYTSLKIIGKLFRQCRFLLSKTHFQAFFDGIGVSDITDLPLSQIDIENAILQRNVYNESILQIMNAYGIENEAEACTGLVESPKSRREIAESLNIVSRSHGRGFEHETSESVLLPTESWSTIEYAQTYARFKMMELSGADVYLHSVSFRKQESLQMEAVGTVPQLSCLSNIVYELSEKSKSLQSAKNGYVSMNGTFSVLFEGASDSVDILKLVKYDGLCQGKHRKVAKYIPQLLNTKCNASYGRDAFHEMFMSQWRIVQSEYDSIFHGDLCIVLALGYFYVMDIQHSTLSISDLNQYLSSYQERIENQRSRSKVPYSFSFLPINSNLENIEKILSEHFVEIQTEKRVKVRLGNMGMCDLDENLSFLRWNAPEIKWFLGQIICKCGNRTSVRCKMQSFRNLKEKALQSMKEYELLVDHIFNGSLCEKKDNVYIIRNEIVKYIREKETKVYSNLNLHTENEAWRSVRVEVSKIREYEVGYLDRQVAKCISERTELVIIPPTPDTKSSEDEIRNYVDCLWDVALYFGNVMDS</sequence>
<dbReference type="EnsemblMetazoa" id="G10913.2">
    <property type="protein sequence ID" value="G10913.2:cds"/>
    <property type="gene ID" value="G10913"/>
</dbReference>
<protein>
    <recommendedName>
        <fullName evidence="1">RNA-dependent RNA polymerase</fullName>
        <ecNumber evidence="1">2.7.7.48</ecNumber>
    </recommendedName>
</protein>
<dbReference type="GO" id="GO:0030422">
    <property type="term" value="P:siRNA processing"/>
    <property type="evidence" value="ECO:0007669"/>
    <property type="project" value="TreeGrafter"/>
</dbReference>
<proteinExistence type="inferred from homology"/>
<dbReference type="PANTHER" id="PTHR23079">
    <property type="entry name" value="RNA-DEPENDENT RNA POLYMERASE"/>
    <property type="match status" value="1"/>
</dbReference>
<evidence type="ECO:0000259" key="2">
    <source>
        <dbReference type="Pfam" id="PF05183"/>
    </source>
</evidence>
<dbReference type="EC" id="2.7.7.48" evidence="1"/>
<accession>A0A8W8HTT4</accession>
<comment type="catalytic activity">
    <reaction evidence="1">
        <text>RNA(n) + a ribonucleoside 5'-triphosphate = RNA(n+1) + diphosphate</text>
        <dbReference type="Rhea" id="RHEA:21248"/>
        <dbReference type="Rhea" id="RHEA-COMP:14527"/>
        <dbReference type="Rhea" id="RHEA-COMP:17342"/>
        <dbReference type="ChEBI" id="CHEBI:33019"/>
        <dbReference type="ChEBI" id="CHEBI:61557"/>
        <dbReference type="ChEBI" id="CHEBI:140395"/>
        <dbReference type="EC" id="2.7.7.48"/>
    </reaction>
</comment>
<keyword evidence="1" id="KW-0694">RNA-binding</keyword>
<dbReference type="Pfam" id="PF05183">
    <property type="entry name" value="RdRP"/>
    <property type="match status" value="1"/>
</dbReference>
<feature type="domain" description="RDRP core" evidence="2">
    <location>
        <begin position="260"/>
        <end position="810"/>
    </location>
</feature>
<evidence type="ECO:0000256" key="1">
    <source>
        <dbReference type="RuleBase" id="RU363098"/>
    </source>
</evidence>
<keyword evidence="1" id="KW-0808">Transferase</keyword>